<evidence type="ECO:0000313" key="4">
    <source>
        <dbReference type="Proteomes" id="UP001164286"/>
    </source>
</evidence>
<dbReference type="GeneID" id="77731013"/>
<evidence type="ECO:0000313" key="3">
    <source>
        <dbReference type="EMBL" id="KAI9638997.1"/>
    </source>
</evidence>
<dbReference type="PANTHER" id="PTHR28133">
    <property type="entry name" value="REQUIRED FOR RESPIRATORY GROWTH PROTEIN 7, MITOCHONDRIAL"/>
    <property type="match status" value="1"/>
</dbReference>
<comment type="subcellular location">
    <subcellularLocation>
        <location evidence="1">Mitochondrion</location>
    </subcellularLocation>
</comment>
<dbReference type="InterPro" id="IPR018828">
    <property type="entry name" value="RRG7"/>
</dbReference>
<dbReference type="Proteomes" id="UP001164286">
    <property type="component" value="Unassembled WGS sequence"/>
</dbReference>
<name>A0AA38LWR6_9TREE</name>
<dbReference type="PANTHER" id="PTHR28133:SF1">
    <property type="entry name" value="REQUIRED FOR RESPIRATORY GROWTH PROTEIN 7, MITOCHONDRIAL"/>
    <property type="match status" value="1"/>
</dbReference>
<proteinExistence type="predicted"/>
<reference evidence="3" key="1">
    <citation type="journal article" date="2022" name="G3 (Bethesda)">
        <title>High quality genome of the basidiomycete yeast Dioszegia hungarica PDD-24b-2 isolated from cloud water.</title>
        <authorList>
            <person name="Jarrige D."/>
            <person name="Haridas S."/>
            <person name="Bleykasten-Grosshans C."/>
            <person name="Joly M."/>
            <person name="Nadalig T."/>
            <person name="Sancelme M."/>
            <person name="Vuilleumier S."/>
            <person name="Grigoriev I.V."/>
            <person name="Amato P."/>
            <person name="Bringel F."/>
        </authorList>
    </citation>
    <scope>NUCLEOTIDE SEQUENCE</scope>
    <source>
        <strain evidence="3">PDD-24b-2</strain>
    </source>
</reference>
<keyword evidence="4" id="KW-1185">Reference proteome</keyword>
<gene>
    <name evidence="3" type="ORF">MKK02DRAFT_42027</name>
</gene>
<organism evidence="3 4">
    <name type="scientific">Dioszegia hungarica</name>
    <dbReference type="NCBI Taxonomy" id="4972"/>
    <lineage>
        <taxon>Eukaryota</taxon>
        <taxon>Fungi</taxon>
        <taxon>Dikarya</taxon>
        <taxon>Basidiomycota</taxon>
        <taxon>Agaricomycotina</taxon>
        <taxon>Tremellomycetes</taxon>
        <taxon>Tremellales</taxon>
        <taxon>Bulleribasidiaceae</taxon>
        <taxon>Dioszegia</taxon>
    </lineage>
</organism>
<comment type="caution">
    <text evidence="3">The sequence shown here is derived from an EMBL/GenBank/DDBJ whole genome shotgun (WGS) entry which is preliminary data.</text>
</comment>
<keyword evidence="2" id="KW-0496">Mitochondrion</keyword>
<dbReference type="GO" id="GO:0005739">
    <property type="term" value="C:mitochondrion"/>
    <property type="evidence" value="ECO:0007669"/>
    <property type="project" value="UniProtKB-SubCell"/>
</dbReference>
<protein>
    <submittedName>
        <fullName evidence="3">Uncharacterized protein</fullName>
    </submittedName>
</protein>
<evidence type="ECO:0000256" key="1">
    <source>
        <dbReference type="ARBA" id="ARBA00004173"/>
    </source>
</evidence>
<dbReference type="RefSeq" id="XP_052948774.1">
    <property type="nucleotide sequence ID" value="XM_053091808.1"/>
</dbReference>
<evidence type="ECO:0000256" key="2">
    <source>
        <dbReference type="ARBA" id="ARBA00023128"/>
    </source>
</evidence>
<dbReference type="Pfam" id="PF10356">
    <property type="entry name" value="RRG7"/>
    <property type="match status" value="1"/>
</dbReference>
<dbReference type="AlphaFoldDB" id="A0AA38LWR6"/>
<sequence>MTTPIRRSTTEIGLAFEKHSQRYLNTQLHMSLRRVGRAGDGGVDLRGSWYVPREAVAAGPSRPRLMSEEGAMGRREEWRRLRIVGQCKAEKKGLGPRAVRELEGVVAHLEGARRKGKERCITPDDHPESINADGHMLDHPLSPEDEELGQDIIAILLSQSGFSKNAMLHASKSHTPLMLVHLPGGQALHPTGDDKSRRKEEEIEAEVGGVWWNAAMSGPVGVLGGKMELRREILEGSGVNAVTGDARVRARYRLYHSGKRFGRLGPGLSEDEQEY</sequence>
<dbReference type="EMBL" id="JAKWFO010000002">
    <property type="protein sequence ID" value="KAI9638997.1"/>
    <property type="molecule type" value="Genomic_DNA"/>
</dbReference>
<accession>A0AA38LWR6</accession>